<comment type="caution">
    <text evidence="2">The sequence shown here is derived from an EMBL/GenBank/DDBJ whole genome shotgun (WGS) entry which is preliminary data.</text>
</comment>
<dbReference type="RefSeq" id="WP_241227188.1">
    <property type="nucleotide sequence ID" value="NZ_QXGJ01000002.1"/>
</dbReference>
<name>A0A430FGG4_9BIFI</name>
<proteinExistence type="predicted"/>
<feature type="transmembrane region" description="Helical" evidence="1">
    <location>
        <begin position="274"/>
        <end position="301"/>
    </location>
</feature>
<feature type="transmembrane region" description="Helical" evidence="1">
    <location>
        <begin position="84"/>
        <end position="109"/>
    </location>
</feature>
<dbReference type="EMBL" id="QXGJ01000002">
    <property type="protein sequence ID" value="RSX51995.1"/>
    <property type="molecule type" value="Genomic_DNA"/>
</dbReference>
<protein>
    <submittedName>
        <fullName evidence="2">Putative ABC-transporter type IV</fullName>
    </submittedName>
</protein>
<feature type="transmembrane region" description="Helical" evidence="1">
    <location>
        <begin position="146"/>
        <end position="169"/>
    </location>
</feature>
<keyword evidence="1" id="KW-1133">Transmembrane helix</keyword>
<keyword evidence="1" id="KW-0812">Transmembrane</keyword>
<sequence length="420" mass="46633">MTVPPFMNQAASVVSTGADPNGNGRDQPCNDGSAESIDEIRLPLLAKIYGALCLAVGIVSFPLLAFTIVVVVRSVNVADITPTLTVILTVVHALTLVSGSVALIVFGALLLRNRRRHAARWAYVLMPITILQGLSNLALFGLGPELLLQAVQLALLIVISVTADPMLALERREQHLLKRIEEQDELAAAAKIGMVGRDLTGRGYIALDFFNLFWVFVVASVVGLGIETVYHFALYHGELQDRAGLLYGPFSPIYGFGGVLLTVFLNRLWNRNPLLIFLCSAVIGGAFEYATSWFMEVAFGVTAWDYTGQWLSINGRTSGKYMIMWGLLGVVWVRWCLPRLLKLINRIPWQWRYSLTVACFVLLFVDGTMTLMSLDCWYSRVSGLSPDSPIEMFFANHYDDAYMQHRFQTMTIDPSRTGRV</sequence>
<dbReference type="AlphaFoldDB" id="A0A430FGG4"/>
<keyword evidence="1" id="KW-0472">Membrane</keyword>
<reference evidence="2 3" key="1">
    <citation type="submission" date="2018-09" db="EMBL/GenBank/DDBJ databases">
        <title>Characterization of the phylogenetic diversity of five novel species belonging to the genus Bifidobacterium.</title>
        <authorList>
            <person name="Lugli G.A."/>
            <person name="Duranti S."/>
            <person name="Milani C."/>
        </authorList>
    </citation>
    <scope>NUCLEOTIDE SEQUENCE [LARGE SCALE GENOMIC DNA]</scope>
    <source>
        <strain evidence="2 3">2028B</strain>
    </source>
</reference>
<evidence type="ECO:0000313" key="2">
    <source>
        <dbReference type="EMBL" id="RSX51995.1"/>
    </source>
</evidence>
<dbReference type="Proteomes" id="UP000288607">
    <property type="component" value="Unassembled WGS sequence"/>
</dbReference>
<feature type="transmembrane region" description="Helical" evidence="1">
    <location>
        <begin position="204"/>
        <end position="226"/>
    </location>
</feature>
<feature type="transmembrane region" description="Helical" evidence="1">
    <location>
        <begin position="246"/>
        <end position="265"/>
    </location>
</feature>
<feature type="transmembrane region" description="Helical" evidence="1">
    <location>
        <begin position="121"/>
        <end position="140"/>
    </location>
</feature>
<keyword evidence="3" id="KW-1185">Reference proteome</keyword>
<feature type="transmembrane region" description="Helical" evidence="1">
    <location>
        <begin position="353"/>
        <end position="374"/>
    </location>
</feature>
<dbReference type="InterPro" id="IPR010540">
    <property type="entry name" value="CmpB_TMEM229"/>
</dbReference>
<accession>A0A430FGG4</accession>
<feature type="transmembrane region" description="Helical" evidence="1">
    <location>
        <begin position="321"/>
        <end position="341"/>
    </location>
</feature>
<dbReference type="Pfam" id="PF06541">
    <property type="entry name" value="ABC_trans_CmpB"/>
    <property type="match status" value="1"/>
</dbReference>
<evidence type="ECO:0000313" key="3">
    <source>
        <dbReference type="Proteomes" id="UP000288607"/>
    </source>
</evidence>
<evidence type="ECO:0000256" key="1">
    <source>
        <dbReference type="SAM" id="Phobius"/>
    </source>
</evidence>
<organism evidence="2 3">
    <name type="scientific">Bifidobacterium callimiconis</name>
    <dbReference type="NCBI Taxonomy" id="2306973"/>
    <lineage>
        <taxon>Bacteria</taxon>
        <taxon>Bacillati</taxon>
        <taxon>Actinomycetota</taxon>
        <taxon>Actinomycetes</taxon>
        <taxon>Bifidobacteriales</taxon>
        <taxon>Bifidobacteriaceae</taxon>
        <taxon>Bifidobacterium</taxon>
    </lineage>
</organism>
<feature type="transmembrane region" description="Helical" evidence="1">
    <location>
        <begin position="48"/>
        <end position="72"/>
    </location>
</feature>
<gene>
    <name evidence="2" type="ORF">D2E23_0602</name>
</gene>